<name>A0A8K0KWG0_9PEZI</name>
<evidence type="ECO:0000313" key="3">
    <source>
        <dbReference type="EMBL" id="KAG8623868.1"/>
    </source>
</evidence>
<reference evidence="3" key="1">
    <citation type="submission" date="2021-07" db="EMBL/GenBank/DDBJ databases">
        <title>Elsinoe batatas strain:CRI-CJ2 Genome sequencing and assembly.</title>
        <authorList>
            <person name="Huang L."/>
        </authorList>
    </citation>
    <scope>NUCLEOTIDE SEQUENCE</scope>
    <source>
        <strain evidence="3">CRI-CJ2</strain>
    </source>
</reference>
<feature type="compositionally biased region" description="Low complexity" evidence="1">
    <location>
        <begin position="147"/>
        <end position="163"/>
    </location>
</feature>
<gene>
    <name evidence="3" type="ORF">KVT40_008844</name>
</gene>
<evidence type="ECO:0000256" key="2">
    <source>
        <dbReference type="SAM" id="SignalP"/>
    </source>
</evidence>
<evidence type="ECO:0000256" key="1">
    <source>
        <dbReference type="SAM" id="MobiDB-lite"/>
    </source>
</evidence>
<proteinExistence type="predicted"/>
<accession>A0A8K0KWG0</accession>
<dbReference type="EMBL" id="JAESVG020000010">
    <property type="protein sequence ID" value="KAG8623868.1"/>
    <property type="molecule type" value="Genomic_DNA"/>
</dbReference>
<keyword evidence="4" id="KW-1185">Reference proteome</keyword>
<protein>
    <submittedName>
        <fullName evidence="3">Uncharacterized protein</fullName>
    </submittedName>
</protein>
<keyword evidence="2" id="KW-0732">Signal</keyword>
<feature type="chain" id="PRO_5035426591" evidence="2">
    <location>
        <begin position="20"/>
        <end position="209"/>
    </location>
</feature>
<feature type="compositionally biased region" description="Pro residues" evidence="1">
    <location>
        <begin position="130"/>
        <end position="145"/>
    </location>
</feature>
<comment type="caution">
    <text evidence="3">The sequence shown here is derived from an EMBL/GenBank/DDBJ whole genome shotgun (WGS) entry which is preliminary data.</text>
</comment>
<sequence>MRIILTVASLAALVAISAAVPQEPATADPAASSFLQGEGSLLDIAMKNVEGADRPDDPAWRDGQCGPCILDTLDHQKDPTLETVVAECGEQPPPALRRRQHTCAICGAHGNAASMGIPDKSQRRRKRIPQEPPTPVSSAPQPEPAPSGGDDANAAARRSASGGKTPGGFERNTCKNPNEAAMKLSEAWDDRVPETEELRAKFDKVFGAV</sequence>
<organism evidence="3 4">
    <name type="scientific">Elsinoe batatas</name>
    <dbReference type="NCBI Taxonomy" id="2601811"/>
    <lineage>
        <taxon>Eukaryota</taxon>
        <taxon>Fungi</taxon>
        <taxon>Dikarya</taxon>
        <taxon>Ascomycota</taxon>
        <taxon>Pezizomycotina</taxon>
        <taxon>Dothideomycetes</taxon>
        <taxon>Dothideomycetidae</taxon>
        <taxon>Myriangiales</taxon>
        <taxon>Elsinoaceae</taxon>
        <taxon>Elsinoe</taxon>
    </lineage>
</organism>
<evidence type="ECO:0000313" key="4">
    <source>
        <dbReference type="Proteomes" id="UP000809789"/>
    </source>
</evidence>
<dbReference type="OrthoDB" id="3909729at2759"/>
<dbReference type="Proteomes" id="UP000809789">
    <property type="component" value="Unassembled WGS sequence"/>
</dbReference>
<feature type="signal peptide" evidence="2">
    <location>
        <begin position="1"/>
        <end position="19"/>
    </location>
</feature>
<feature type="region of interest" description="Disordered" evidence="1">
    <location>
        <begin position="110"/>
        <end position="178"/>
    </location>
</feature>
<dbReference type="AlphaFoldDB" id="A0A8K0KWG0"/>